<proteinExistence type="predicted"/>
<name>A0AAW6WEY0_9FUSO</name>
<feature type="domain" description="IrrE N-terminal-like" evidence="1">
    <location>
        <begin position="23"/>
        <end position="110"/>
    </location>
</feature>
<evidence type="ECO:0000313" key="2">
    <source>
        <dbReference type="EMBL" id="MDK4512903.1"/>
    </source>
</evidence>
<protein>
    <submittedName>
        <fullName evidence="2">ImmA/IrrE family metallo-endopeptidase</fullName>
    </submittedName>
</protein>
<dbReference type="Gene3D" id="1.10.10.2910">
    <property type="match status" value="1"/>
</dbReference>
<evidence type="ECO:0000259" key="1">
    <source>
        <dbReference type="Pfam" id="PF06114"/>
    </source>
</evidence>
<reference evidence="2" key="1">
    <citation type="journal article" date="2022" name="Gene">
        <title>A genome-led study on the pathogenesis of Fusobacterium necrophorum infections.</title>
        <authorList>
            <person name="Thapa G."/>
            <person name="Jayal A."/>
            <person name="Sikazwe E."/>
            <person name="Perry T."/>
            <person name="Mohammed Al Balushi A."/>
            <person name="Livingstone P."/>
        </authorList>
    </citation>
    <scope>NUCLEOTIDE SEQUENCE</scope>
    <source>
        <strain evidence="2">BRON_8</strain>
    </source>
</reference>
<dbReference type="Proteomes" id="UP001173223">
    <property type="component" value="Unassembled WGS sequence"/>
</dbReference>
<comment type="caution">
    <text evidence="2">The sequence shown here is derived from an EMBL/GenBank/DDBJ whole genome shotgun (WGS) entry which is preliminary data.</text>
</comment>
<evidence type="ECO:0000313" key="3">
    <source>
        <dbReference type="Proteomes" id="UP001173223"/>
    </source>
</evidence>
<dbReference type="AlphaFoldDB" id="A0AAW6WEY0"/>
<dbReference type="RefSeq" id="WP_285049397.1">
    <property type="nucleotide sequence ID" value="NZ_JAMGTK010000029.1"/>
</dbReference>
<keyword evidence="3" id="KW-1185">Reference proteome</keyword>
<dbReference type="EMBL" id="JAMGTK010000029">
    <property type="protein sequence ID" value="MDK4512903.1"/>
    <property type="molecule type" value="Genomic_DNA"/>
</dbReference>
<dbReference type="Pfam" id="PF06114">
    <property type="entry name" value="Peptidase_M78"/>
    <property type="match status" value="1"/>
</dbReference>
<accession>A0AAW6WEY0</accession>
<sequence>MDIGRKVKNLVKCHGTNDPFKIAKQMGIIIIFKDLGHAKGYYKIVLRKKVIVLNERLDEFSLKLACAHELGHAILHSSRRIQFMLDGNFPRKSIYESQANEFAYLLLCEDDMEYSSNGISIDRNFIEEMAIKYGR</sequence>
<organism evidence="2 3">
    <name type="scientific">Fusobacterium necrophorum</name>
    <dbReference type="NCBI Taxonomy" id="859"/>
    <lineage>
        <taxon>Bacteria</taxon>
        <taxon>Fusobacteriati</taxon>
        <taxon>Fusobacteriota</taxon>
        <taxon>Fusobacteriia</taxon>
        <taxon>Fusobacteriales</taxon>
        <taxon>Fusobacteriaceae</taxon>
        <taxon>Fusobacterium</taxon>
    </lineage>
</organism>
<dbReference type="InterPro" id="IPR010359">
    <property type="entry name" value="IrrE_HExxH"/>
</dbReference>
<reference evidence="2" key="2">
    <citation type="submission" date="2022-04" db="EMBL/GenBank/DDBJ databases">
        <authorList>
            <person name="Livingstone P.G."/>
        </authorList>
    </citation>
    <scope>NUCLEOTIDE SEQUENCE</scope>
    <source>
        <strain evidence="2">BRON_8</strain>
    </source>
</reference>
<gene>
    <name evidence="2" type="ORF">MWG07_11650</name>
</gene>